<reference evidence="2" key="1">
    <citation type="submission" date="2021-02" db="EMBL/GenBank/DDBJ databases">
        <title>Rhodobacter shimadae sp. nov., an aerobic anoxygenic phototrophic bacterium isolated from a hot spring.</title>
        <authorList>
            <person name="Muramatsu S."/>
            <person name="Haruta S."/>
            <person name="Hirose S."/>
            <person name="Hanada S."/>
        </authorList>
    </citation>
    <scope>NUCLEOTIDE SEQUENCE</scope>
    <source>
        <strain evidence="2">N10</strain>
    </source>
</reference>
<feature type="transmembrane region" description="Helical" evidence="1">
    <location>
        <begin position="21"/>
        <end position="45"/>
    </location>
</feature>
<keyword evidence="3" id="KW-1185">Reference proteome</keyword>
<evidence type="ECO:0000256" key="1">
    <source>
        <dbReference type="SAM" id="Phobius"/>
    </source>
</evidence>
<dbReference type="Proteomes" id="UP000826300">
    <property type="component" value="Chromosome"/>
</dbReference>
<keyword evidence="1" id="KW-0812">Transmembrane</keyword>
<dbReference type="RefSeq" id="WP_220663621.1">
    <property type="nucleotide sequence ID" value="NZ_CP069370.1"/>
</dbReference>
<keyword evidence="1" id="KW-1133">Transmembrane helix</keyword>
<sequence>MTMDHEGLPVAEDDGEKAARAWAAATWLDDFWSVVIAIPALLAFVPGVQDVVSRGFQILATDAPPWYLGALGVAVSWGFARRVGWEPKAVRKDG</sequence>
<evidence type="ECO:0008006" key="4">
    <source>
        <dbReference type="Google" id="ProtNLM"/>
    </source>
</evidence>
<accession>A0A8G1ED19</accession>
<protein>
    <recommendedName>
        <fullName evidence="4">Holin of 3TMs, for gene-transfer release</fullName>
    </recommendedName>
</protein>
<dbReference type="KEGG" id="nsm:JO391_06840"/>
<dbReference type="AlphaFoldDB" id="A0A8G1ED19"/>
<gene>
    <name evidence="2" type="ORF">JO391_06840</name>
</gene>
<organism evidence="2 3">
    <name type="scientific">Neotabrizicola shimadae</name>
    <dbReference type="NCBI Taxonomy" id="2807096"/>
    <lineage>
        <taxon>Bacteria</taxon>
        <taxon>Pseudomonadati</taxon>
        <taxon>Pseudomonadota</taxon>
        <taxon>Alphaproteobacteria</taxon>
        <taxon>Rhodobacterales</taxon>
        <taxon>Paracoccaceae</taxon>
        <taxon>Neotabrizicola</taxon>
    </lineage>
</organism>
<keyword evidence="1" id="KW-0472">Membrane</keyword>
<evidence type="ECO:0000313" key="3">
    <source>
        <dbReference type="Proteomes" id="UP000826300"/>
    </source>
</evidence>
<name>A0A8G1ED19_9RHOB</name>
<proteinExistence type="predicted"/>
<evidence type="ECO:0000313" key="2">
    <source>
        <dbReference type="EMBL" id="QYZ71215.1"/>
    </source>
</evidence>
<dbReference type="EMBL" id="CP069370">
    <property type="protein sequence ID" value="QYZ71215.1"/>
    <property type="molecule type" value="Genomic_DNA"/>
</dbReference>
<feature type="transmembrane region" description="Helical" evidence="1">
    <location>
        <begin position="65"/>
        <end position="84"/>
    </location>
</feature>